<dbReference type="PANTHER" id="PTHR43872">
    <property type="entry name" value="MONOOXYGENASE, PUTATIVE (AFU_ORTHOLOGUE AFUA_8G02570)-RELATED"/>
    <property type="match status" value="1"/>
</dbReference>
<evidence type="ECO:0000313" key="7">
    <source>
        <dbReference type="Proteomes" id="UP001285441"/>
    </source>
</evidence>
<dbReference type="InterPro" id="IPR051820">
    <property type="entry name" value="FAD-binding_MO"/>
</dbReference>
<evidence type="ECO:0000256" key="1">
    <source>
        <dbReference type="ARBA" id="ARBA00001974"/>
    </source>
</evidence>
<dbReference type="EMBL" id="JAULSW010000001">
    <property type="protein sequence ID" value="KAK3392812.1"/>
    <property type="molecule type" value="Genomic_DNA"/>
</dbReference>
<keyword evidence="3" id="KW-0274">FAD</keyword>
<evidence type="ECO:0008006" key="8">
    <source>
        <dbReference type="Google" id="ProtNLM"/>
    </source>
</evidence>
<evidence type="ECO:0000313" key="6">
    <source>
        <dbReference type="EMBL" id="KAK3392812.1"/>
    </source>
</evidence>
<accession>A0AAE0U6L5</accession>
<dbReference type="GO" id="GO:0004499">
    <property type="term" value="F:N,N-dimethylaniline monooxygenase activity"/>
    <property type="evidence" value="ECO:0007669"/>
    <property type="project" value="InterPro"/>
</dbReference>
<evidence type="ECO:0000256" key="3">
    <source>
        <dbReference type="ARBA" id="ARBA00022827"/>
    </source>
</evidence>
<dbReference type="Proteomes" id="UP001285441">
    <property type="component" value="Unassembled WGS sequence"/>
</dbReference>
<dbReference type="InterPro" id="IPR020946">
    <property type="entry name" value="Flavin_mOase-like"/>
</dbReference>
<dbReference type="Pfam" id="PF00743">
    <property type="entry name" value="FMO-like"/>
    <property type="match status" value="1"/>
</dbReference>
<dbReference type="GO" id="GO:0050660">
    <property type="term" value="F:flavin adenine dinucleotide binding"/>
    <property type="evidence" value="ECO:0007669"/>
    <property type="project" value="InterPro"/>
</dbReference>
<dbReference type="GO" id="GO:0050661">
    <property type="term" value="F:NADP binding"/>
    <property type="evidence" value="ECO:0007669"/>
    <property type="project" value="InterPro"/>
</dbReference>
<dbReference type="AlphaFoldDB" id="A0AAE0U6L5"/>
<reference evidence="6" key="2">
    <citation type="submission" date="2023-06" db="EMBL/GenBank/DDBJ databases">
        <authorList>
            <consortium name="Lawrence Berkeley National Laboratory"/>
            <person name="Haridas S."/>
            <person name="Hensen N."/>
            <person name="Bonometti L."/>
            <person name="Westerberg I."/>
            <person name="Brannstrom I.O."/>
            <person name="Guillou S."/>
            <person name="Cros-Aarteil S."/>
            <person name="Calhoun S."/>
            <person name="Kuo A."/>
            <person name="Mondo S."/>
            <person name="Pangilinan J."/>
            <person name="Riley R."/>
            <person name="LaButti K."/>
            <person name="Andreopoulos B."/>
            <person name="Lipzen A."/>
            <person name="Chen C."/>
            <person name="Yanf M."/>
            <person name="Daum C."/>
            <person name="Ng V."/>
            <person name="Clum A."/>
            <person name="Steindorff A."/>
            <person name="Ohm R."/>
            <person name="Martin F."/>
            <person name="Silar P."/>
            <person name="Natvig D."/>
            <person name="Lalanne C."/>
            <person name="Gautier V."/>
            <person name="Ament-velasquez S.L."/>
            <person name="Kruys A."/>
            <person name="Hutchinson M.I."/>
            <person name="Powell A.J."/>
            <person name="Barry K."/>
            <person name="Miller A.N."/>
            <person name="Grigoriev I.V."/>
            <person name="Debuchy R."/>
            <person name="Gladieux P."/>
            <person name="Thoren M.H."/>
            <person name="Johannesson H."/>
        </authorList>
    </citation>
    <scope>NUCLEOTIDE SEQUENCE</scope>
    <source>
        <strain evidence="6">CBS 232.78</strain>
    </source>
</reference>
<evidence type="ECO:0000256" key="2">
    <source>
        <dbReference type="ARBA" id="ARBA00022630"/>
    </source>
</evidence>
<proteinExistence type="predicted"/>
<keyword evidence="7" id="KW-1185">Reference proteome</keyword>
<dbReference type="InterPro" id="IPR036188">
    <property type="entry name" value="FAD/NAD-bd_sf"/>
</dbReference>
<keyword evidence="4" id="KW-0560">Oxidoreductase</keyword>
<keyword evidence="2" id="KW-0285">Flavoprotein</keyword>
<keyword evidence="5" id="KW-0503">Monooxygenase</keyword>
<name>A0AAE0U6L5_9PEZI</name>
<protein>
    <recommendedName>
        <fullName evidence="8">Monooxygenase</fullName>
    </recommendedName>
</protein>
<dbReference type="Gene3D" id="3.50.50.60">
    <property type="entry name" value="FAD/NAD(P)-binding domain"/>
    <property type="match status" value="1"/>
</dbReference>
<comment type="caution">
    <text evidence="6">The sequence shown here is derived from an EMBL/GenBank/DDBJ whole genome shotgun (WGS) entry which is preliminary data.</text>
</comment>
<comment type="cofactor">
    <cofactor evidence="1">
        <name>FAD</name>
        <dbReference type="ChEBI" id="CHEBI:57692"/>
    </cofactor>
</comment>
<sequence>MAATESVLDVLIIGAGLSGINAAYRLQTEMPGRSFAIVDSRDAIGGTWDFWKYPGFRTDSAMALFGFSWYPWPHVVSMAEGPQIQKYIEDAAAAEGIDKKIRFRNRVTAASWSTNEQRWTVSVDVRQKDGSVEKQVLKVSWLIGAGGYYDYEKPLQVTIPGIERFGGEVVHPQFWGDEVSYDGKRVVIIGSGATAVTLLPSLAKTAKSVTMLQRSPSYVASRPRKDYGFPWLEKFLPLSWTRTLNWWRRMFIETFAVWLLYTFPNFGRKGLVEGMRRQLPKSFDVDKHFNPRYDPFTQRLCFCPGGDFFKALNQPNAHVVTDIIETVTETGIQLKSGETLEADMIITATGLYLVLLSGIVMTVDDVRVDQDLGKRFIWNSVMLEGIPNAGVVHGYTAATWTPGADVRTRKMFKVMRRMDELGASSAMPYLGEEERVKLPQKPALNLSSTYIVTARDRVPMSAGVGPWRMGNNWLSDVLNLNFGSMAGIQYGTADKSKDD</sequence>
<dbReference type="PANTHER" id="PTHR43872:SF1">
    <property type="entry name" value="MONOOXYGENASE, PUTATIVE (AFU_ORTHOLOGUE AFUA_8G02570)-RELATED"/>
    <property type="match status" value="1"/>
</dbReference>
<organism evidence="6 7">
    <name type="scientific">Podospora didyma</name>
    <dbReference type="NCBI Taxonomy" id="330526"/>
    <lineage>
        <taxon>Eukaryota</taxon>
        <taxon>Fungi</taxon>
        <taxon>Dikarya</taxon>
        <taxon>Ascomycota</taxon>
        <taxon>Pezizomycotina</taxon>
        <taxon>Sordariomycetes</taxon>
        <taxon>Sordariomycetidae</taxon>
        <taxon>Sordariales</taxon>
        <taxon>Podosporaceae</taxon>
        <taxon>Podospora</taxon>
    </lineage>
</organism>
<evidence type="ECO:0000256" key="4">
    <source>
        <dbReference type="ARBA" id="ARBA00023002"/>
    </source>
</evidence>
<reference evidence="6" key="1">
    <citation type="journal article" date="2023" name="Mol. Phylogenet. Evol.">
        <title>Genome-scale phylogeny and comparative genomics of the fungal order Sordariales.</title>
        <authorList>
            <person name="Hensen N."/>
            <person name="Bonometti L."/>
            <person name="Westerberg I."/>
            <person name="Brannstrom I.O."/>
            <person name="Guillou S."/>
            <person name="Cros-Aarteil S."/>
            <person name="Calhoun S."/>
            <person name="Haridas S."/>
            <person name="Kuo A."/>
            <person name="Mondo S."/>
            <person name="Pangilinan J."/>
            <person name="Riley R."/>
            <person name="LaButti K."/>
            <person name="Andreopoulos B."/>
            <person name="Lipzen A."/>
            <person name="Chen C."/>
            <person name="Yan M."/>
            <person name="Daum C."/>
            <person name="Ng V."/>
            <person name="Clum A."/>
            <person name="Steindorff A."/>
            <person name="Ohm R.A."/>
            <person name="Martin F."/>
            <person name="Silar P."/>
            <person name="Natvig D.O."/>
            <person name="Lalanne C."/>
            <person name="Gautier V."/>
            <person name="Ament-Velasquez S.L."/>
            <person name="Kruys A."/>
            <person name="Hutchinson M.I."/>
            <person name="Powell A.J."/>
            <person name="Barry K."/>
            <person name="Miller A.N."/>
            <person name="Grigoriev I.V."/>
            <person name="Debuchy R."/>
            <person name="Gladieux P."/>
            <person name="Hiltunen Thoren M."/>
            <person name="Johannesson H."/>
        </authorList>
    </citation>
    <scope>NUCLEOTIDE SEQUENCE</scope>
    <source>
        <strain evidence="6">CBS 232.78</strain>
    </source>
</reference>
<dbReference type="SUPFAM" id="SSF51905">
    <property type="entry name" value="FAD/NAD(P)-binding domain"/>
    <property type="match status" value="1"/>
</dbReference>
<gene>
    <name evidence="6" type="ORF">B0H63DRAFT_456650</name>
</gene>
<evidence type="ECO:0000256" key="5">
    <source>
        <dbReference type="ARBA" id="ARBA00023033"/>
    </source>
</evidence>
<dbReference type="PRINTS" id="PR00411">
    <property type="entry name" value="PNDRDTASEI"/>
</dbReference>